<dbReference type="PANTHER" id="PTHR48103:SF2">
    <property type="entry name" value="MIDASIN"/>
    <property type="match status" value="1"/>
</dbReference>
<evidence type="ECO:0000256" key="3">
    <source>
        <dbReference type="ARBA" id="ARBA00007188"/>
    </source>
</evidence>
<protein>
    <recommendedName>
        <fullName evidence="4">Midasin</fullName>
    </recommendedName>
</protein>
<feature type="domain" description="AAA+ ATPase" evidence="9">
    <location>
        <begin position="1052"/>
        <end position="1210"/>
    </location>
</feature>
<dbReference type="InterPro" id="IPR027417">
    <property type="entry name" value="P-loop_NTPase"/>
</dbReference>
<comment type="subcellular location">
    <subcellularLocation>
        <location evidence="1">Nucleus</location>
        <location evidence="1">Nucleolus</location>
    </subcellularLocation>
    <subcellularLocation>
        <location evidence="2">Nucleus</location>
        <location evidence="2">Nucleoplasm</location>
    </subcellularLocation>
</comment>
<dbReference type="GO" id="GO:0005654">
    <property type="term" value="C:nucleoplasm"/>
    <property type="evidence" value="ECO:0007669"/>
    <property type="project" value="UniProtKB-SubCell"/>
</dbReference>
<dbReference type="GO" id="GO:0000055">
    <property type="term" value="P:ribosomal large subunit export from nucleus"/>
    <property type="evidence" value="ECO:0007669"/>
    <property type="project" value="TreeGrafter"/>
</dbReference>
<keyword evidence="8" id="KW-0539">Nucleus</keyword>
<dbReference type="GO" id="GO:0005524">
    <property type="term" value="F:ATP binding"/>
    <property type="evidence" value="ECO:0007669"/>
    <property type="project" value="UniProtKB-KW"/>
</dbReference>
<dbReference type="FunFam" id="3.40.50.300:FF:000142">
    <property type="entry name" value="Midasin"/>
    <property type="match status" value="3"/>
</dbReference>
<evidence type="ECO:0000256" key="8">
    <source>
        <dbReference type="ARBA" id="ARBA00023242"/>
    </source>
</evidence>
<dbReference type="WBParaSite" id="MhA1_Contig1956.frz3.fgene1">
    <property type="protein sequence ID" value="MhA1_Contig1956.frz3.fgene1"/>
    <property type="gene ID" value="MhA1_Contig1956.frz3.fgene1"/>
</dbReference>
<dbReference type="InterPro" id="IPR003593">
    <property type="entry name" value="AAA+_ATPase"/>
</dbReference>
<sequence>MEDTPAKKKAKLESTIDQQHLINKNEFINKNTFCQIFPTTTSGDSTNFFVDDIAQLLLVKNFVIVQGPSGSGKTHSAKIVSEKCGLRLNILQISHQVDIKLLYGSYTCTEVPGEFVWKPSKFSQYLQQESLILLENIDHGGSDLASAIFQLVENGCVELPNGMKIKMNKKCRILGSIEENAQQMFSIPLMLQEYPYQVRLSAPSFNQLNDIIKQKYPKLESIREKLISLFFAASDLIKTKKVSIDRLLNTRDLFKAFSRLNSSPPSILIDPRAIFLELFDVWIVHLTSISLKLELANCISEALSLAKEEQNFLLNVRHPKVNVENEKVEIGRITLERRLLTDINSQSPNFVLTRDATCLLERLAASIIQRPPEPILLTGETGVGKTSSIQSLANLLRVPLHVVNLSQESESTDLLGGYKPASPLNILRPLADEYFRLFKASFDLEKNFKFLNNVNKCFNSQRFGDFLQLIVKSSTRICRRLPDANKEWMELANKASRMFKYFADEDDIESWRRRMFFAYVKGVATEALEQGHWLLVDEINLASAECLDVIVEVAFKIILLLELSTDFHQNFRLFACMNHATDVGKRLLPSGIRAKFTELFVSEIVDMEQLHVLVRGHLPSLPKNLVDGTLNFYKEICSSFPLKFSLRSLSRALSMAGDNYFNEGQLTSILRACHLSFSSQLGVKQREKMCQILANSFGLSTLQFPMPKASHINDSEFVLIEGFPIPRGSEIITNDGNYVFTPSVRENIKLLASVVSTRRYPILLEGETSAGKTSMVIQLAKMSGNCVYRINNHEHSDIQEYIGSYAPDIDGRLVFSEGLLLKALKFGHWIILDELNLAPSAVLEALNRLLDDNRELFVAELNCTIKAHTSFQLFATQNPFGVYSGRKHLSRAFLNRFMVIQCDTIPLPELPLIVQQRCGIAPKQAKLAVDVLYELRNRRAISKIFSSSDGLMTLRDLFRWANRLAIQEHADDWRQSMADHGYFVLATRCRTTQDEREVVHVLEQKLQREINLNRLFGESSPFMPLNVAIPQQIILTEQFRRTLILCSEAWKCDEPVLLVGDTGCGKTSAVHLFGDLLSINCHERTDASDLLGSVRPFSASIGGPTFRWQDGVVVQAMRRGQRLLIDEISLASDSVLERLNPLLESERTILLTNPAASASRDSTSIGQLIRANSGFQLVATMNPGNDHGKRELSKALRNRFTEIWCPCKYNREDALEILRRRLHCCDTSAILTSDLIYRIAMVFIEFTEFFAIQLAEIIKFSPSLRDLVGLAELFMEMLNTSASHDHFSFNIPFELLYHSIEATFLDALGVLPQRMHFNRNSVIEQCRSQFLTIMQKCVFICENVPPLLGHEDLIINDHGLLIGPFSIKCSDESIEPCKFPKGYSINSPSTRKNLLRIARALASNKPIMLEGSPGSGKSSLVMALAAATGHKLIRLNLSEQTDIYDLFGTDVPVAQSDGKTATFAWRDGPVLKAIKEGSWVLLDEMNLASQSVLEGLNSCFDFRKNIYISELDHTFDVDARNCRFFACQNPHSQGGDRRALPKSFIFIEEMTDDDFIFILTEYSKTIPDGNSYLSDELIAQIVLINKLFQETDTCIAVKSSIEFNLRDLFRFLEAIVFVSYDLSKFSRKLFNSI</sequence>
<evidence type="ECO:0000256" key="1">
    <source>
        <dbReference type="ARBA" id="ARBA00004604"/>
    </source>
</evidence>
<evidence type="ECO:0000313" key="11">
    <source>
        <dbReference type="WBParaSite" id="MhA1_Contig1956.frz3.fgene1"/>
    </source>
</evidence>
<keyword evidence="5" id="KW-0547">Nucleotide-binding</keyword>
<dbReference type="GO" id="GO:0016887">
    <property type="term" value="F:ATP hydrolysis activity"/>
    <property type="evidence" value="ECO:0007669"/>
    <property type="project" value="InterPro"/>
</dbReference>
<evidence type="ECO:0000256" key="4">
    <source>
        <dbReference type="ARBA" id="ARBA00017143"/>
    </source>
</evidence>
<dbReference type="InterPro" id="IPR011704">
    <property type="entry name" value="ATPase_dyneun-rel_AAA"/>
</dbReference>
<evidence type="ECO:0000259" key="9">
    <source>
        <dbReference type="SMART" id="SM00382"/>
    </source>
</evidence>
<evidence type="ECO:0000256" key="6">
    <source>
        <dbReference type="ARBA" id="ARBA00022840"/>
    </source>
</evidence>
<dbReference type="GO" id="GO:0000027">
    <property type="term" value="P:ribosomal large subunit assembly"/>
    <property type="evidence" value="ECO:0007669"/>
    <property type="project" value="TreeGrafter"/>
</dbReference>
<keyword evidence="7" id="KW-0143">Chaperone</keyword>
<dbReference type="SMART" id="SM00382">
    <property type="entry name" value="AAA"/>
    <property type="match status" value="5"/>
</dbReference>
<dbReference type="InterPro" id="IPR040848">
    <property type="entry name" value="AAA_lid_7"/>
</dbReference>
<feature type="domain" description="AAA+ ATPase" evidence="9">
    <location>
        <begin position="1403"/>
        <end position="1621"/>
    </location>
</feature>
<dbReference type="Gene3D" id="3.40.50.300">
    <property type="entry name" value="P-loop containing nucleotide triphosphate hydrolases"/>
    <property type="match status" value="5"/>
</dbReference>
<evidence type="ECO:0000256" key="2">
    <source>
        <dbReference type="ARBA" id="ARBA00004642"/>
    </source>
</evidence>
<accession>A0A1I8BCV5</accession>
<dbReference type="Pfam" id="PF07728">
    <property type="entry name" value="AAA_5"/>
    <property type="match status" value="5"/>
</dbReference>
<keyword evidence="10" id="KW-1185">Reference proteome</keyword>
<dbReference type="GO" id="GO:0030687">
    <property type="term" value="C:preribosome, large subunit precursor"/>
    <property type="evidence" value="ECO:0007669"/>
    <property type="project" value="TreeGrafter"/>
</dbReference>
<feature type="domain" description="AAA+ ATPase" evidence="9">
    <location>
        <begin position="371"/>
        <end position="606"/>
    </location>
</feature>
<dbReference type="Pfam" id="PF17867">
    <property type="entry name" value="AAA_lid_7"/>
    <property type="match status" value="2"/>
</dbReference>
<evidence type="ECO:0000256" key="7">
    <source>
        <dbReference type="ARBA" id="ARBA00023186"/>
    </source>
</evidence>
<feature type="domain" description="AAA+ ATPase" evidence="9">
    <location>
        <begin position="59"/>
        <end position="254"/>
    </location>
</feature>
<dbReference type="OMA" id="KRCAIAP"/>
<name>A0A1I8BCV5_MELHA</name>
<dbReference type="Proteomes" id="UP000095281">
    <property type="component" value="Unplaced"/>
</dbReference>
<dbReference type="SUPFAM" id="SSF52540">
    <property type="entry name" value="P-loop containing nucleoside triphosphate hydrolases"/>
    <property type="match status" value="5"/>
</dbReference>
<keyword evidence="6" id="KW-0067">ATP-binding</keyword>
<evidence type="ECO:0000256" key="5">
    <source>
        <dbReference type="ARBA" id="ARBA00022741"/>
    </source>
</evidence>
<feature type="domain" description="AAA+ ATPase" evidence="9">
    <location>
        <begin position="758"/>
        <end position="903"/>
    </location>
</feature>
<evidence type="ECO:0000313" key="10">
    <source>
        <dbReference type="Proteomes" id="UP000095281"/>
    </source>
</evidence>
<organism evidence="10 11">
    <name type="scientific">Meloidogyne hapla</name>
    <name type="common">Root-knot nematode worm</name>
    <dbReference type="NCBI Taxonomy" id="6305"/>
    <lineage>
        <taxon>Eukaryota</taxon>
        <taxon>Metazoa</taxon>
        <taxon>Ecdysozoa</taxon>
        <taxon>Nematoda</taxon>
        <taxon>Chromadorea</taxon>
        <taxon>Rhabditida</taxon>
        <taxon>Tylenchina</taxon>
        <taxon>Tylenchomorpha</taxon>
        <taxon>Tylenchoidea</taxon>
        <taxon>Meloidogynidae</taxon>
        <taxon>Meloidogyninae</taxon>
        <taxon>Meloidogyne</taxon>
    </lineage>
</organism>
<reference evidence="11" key="1">
    <citation type="submission" date="2016-11" db="UniProtKB">
        <authorList>
            <consortium name="WormBaseParasite"/>
        </authorList>
    </citation>
    <scope>IDENTIFICATION</scope>
</reference>
<dbReference type="PANTHER" id="PTHR48103">
    <property type="entry name" value="MIDASIN-RELATED"/>
    <property type="match status" value="1"/>
</dbReference>
<comment type="similarity">
    <text evidence="3">Belongs to the midasin family.</text>
</comment>
<dbReference type="GO" id="GO:0005730">
    <property type="term" value="C:nucleolus"/>
    <property type="evidence" value="ECO:0007669"/>
    <property type="project" value="UniProtKB-SubCell"/>
</dbReference>
<proteinExistence type="inferred from homology"/>